<dbReference type="SUPFAM" id="SSF46785">
    <property type="entry name" value="Winged helix' DNA-binding domain"/>
    <property type="match status" value="1"/>
</dbReference>
<sequence length="271" mass="29938">MNRDKLLAPAQMKHASEPLVSGQSVTSGVRFADYDSVLTLLSRRLHLLERVDDFVCIDLHAGQVVCDCNEVFHHVYFPLTARLAYECILDDGRSIELVTIGRNGFAGWPVVTRTGSMPFRTIVTASGTAFRCSEASLLACLKEEPWVEARMLQYVELMFAEMSQMASCARLHSIEQQVACRLLTLADNHPCARIETSAVSLSRALGVTARSVRSALHALGVAGIVTHDRHGVMVQQRAALEQRSCECYRVLKALYRSSDDSPLHTEPGSAY</sequence>
<protein>
    <submittedName>
        <fullName evidence="1">CRP-like cAMP-binding protein</fullName>
    </submittedName>
</protein>
<accession>A0A4R8LXB0</accession>
<organism evidence="1 2">
    <name type="scientific">Paraburkholderia rhizosphaerae</name>
    <dbReference type="NCBI Taxonomy" id="480658"/>
    <lineage>
        <taxon>Bacteria</taxon>
        <taxon>Pseudomonadati</taxon>
        <taxon>Pseudomonadota</taxon>
        <taxon>Betaproteobacteria</taxon>
        <taxon>Burkholderiales</taxon>
        <taxon>Burkholderiaceae</taxon>
        <taxon>Paraburkholderia</taxon>
    </lineage>
</organism>
<dbReference type="RefSeq" id="WP_134191238.1">
    <property type="nucleotide sequence ID" value="NZ_JBHLUW010000027.1"/>
</dbReference>
<dbReference type="OrthoDB" id="8969464at2"/>
<dbReference type="InterPro" id="IPR036390">
    <property type="entry name" value="WH_DNA-bd_sf"/>
</dbReference>
<evidence type="ECO:0000313" key="2">
    <source>
        <dbReference type="Proteomes" id="UP000295509"/>
    </source>
</evidence>
<dbReference type="Proteomes" id="UP000295509">
    <property type="component" value="Unassembled WGS sequence"/>
</dbReference>
<dbReference type="InterPro" id="IPR018490">
    <property type="entry name" value="cNMP-bd_dom_sf"/>
</dbReference>
<name>A0A4R8LXB0_9BURK</name>
<keyword evidence="2" id="KW-1185">Reference proteome</keyword>
<dbReference type="Gene3D" id="2.60.120.10">
    <property type="entry name" value="Jelly Rolls"/>
    <property type="match status" value="1"/>
</dbReference>
<dbReference type="AlphaFoldDB" id="A0A4R8LXB0"/>
<dbReference type="InterPro" id="IPR014710">
    <property type="entry name" value="RmlC-like_jellyroll"/>
</dbReference>
<comment type="caution">
    <text evidence="1">The sequence shown here is derived from an EMBL/GenBank/DDBJ whole genome shotgun (WGS) entry which is preliminary data.</text>
</comment>
<dbReference type="SUPFAM" id="SSF51206">
    <property type="entry name" value="cAMP-binding domain-like"/>
    <property type="match status" value="1"/>
</dbReference>
<proteinExistence type="predicted"/>
<evidence type="ECO:0000313" key="1">
    <source>
        <dbReference type="EMBL" id="TDY52312.1"/>
    </source>
</evidence>
<dbReference type="EMBL" id="SORE01000005">
    <property type="protein sequence ID" value="TDY52312.1"/>
    <property type="molecule type" value="Genomic_DNA"/>
</dbReference>
<reference evidence="1 2" key="1">
    <citation type="submission" date="2019-03" db="EMBL/GenBank/DDBJ databases">
        <title>Genomic Encyclopedia of Type Strains, Phase III (KMG-III): the genomes of soil and plant-associated and newly described type strains.</title>
        <authorList>
            <person name="Whitman W."/>
        </authorList>
    </citation>
    <scope>NUCLEOTIDE SEQUENCE [LARGE SCALE GENOMIC DNA]</scope>
    <source>
        <strain evidence="1 2">LMG 29544</strain>
    </source>
</reference>
<gene>
    <name evidence="1" type="ORF">BX592_105196</name>
</gene>